<dbReference type="EMBL" id="MN740596">
    <property type="protein sequence ID" value="QHS78314.1"/>
    <property type="molecule type" value="Genomic_DNA"/>
</dbReference>
<dbReference type="AlphaFoldDB" id="A0A6C0AEW9"/>
<proteinExistence type="predicted"/>
<accession>A0A6C0AEW9</accession>
<protein>
    <submittedName>
        <fullName evidence="1">Uncharacterized protein</fullName>
    </submittedName>
</protein>
<reference evidence="1" key="1">
    <citation type="journal article" date="2020" name="Nature">
        <title>Giant virus diversity and host interactions through global metagenomics.</title>
        <authorList>
            <person name="Schulz F."/>
            <person name="Roux S."/>
            <person name="Paez-Espino D."/>
            <person name="Jungbluth S."/>
            <person name="Walsh D.A."/>
            <person name="Denef V.J."/>
            <person name="McMahon K.D."/>
            <person name="Konstantinidis K.T."/>
            <person name="Eloe-Fadrosh E.A."/>
            <person name="Kyrpides N.C."/>
            <person name="Woyke T."/>
        </authorList>
    </citation>
    <scope>NUCLEOTIDE SEQUENCE</scope>
    <source>
        <strain evidence="1">GVMAG-S-1021933-23</strain>
    </source>
</reference>
<sequence length="106" mass="12624">MDLSILPIEIIYKIASYNGYKLRNNKLIKQLEVSERIKNFFKNKIINTETYKHITTCELGKIDDFIYVLTIFLNYTGKFVFMLHKNDRHSSVTIGAYEMIEYLKFN</sequence>
<organism evidence="1">
    <name type="scientific">viral metagenome</name>
    <dbReference type="NCBI Taxonomy" id="1070528"/>
    <lineage>
        <taxon>unclassified sequences</taxon>
        <taxon>metagenomes</taxon>
        <taxon>organismal metagenomes</taxon>
    </lineage>
</organism>
<evidence type="ECO:0000313" key="1">
    <source>
        <dbReference type="EMBL" id="QHS78314.1"/>
    </source>
</evidence>
<name>A0A6C0AEW9_9ZZZZ</name>